<name>A0A7W5GBT9_9BACL</name>
<dbReference type="Gene3D" id="2.60.120.40">
    <property type="match status" value="1"/>
</dbReference>
<sequence length="183" mass="20311">MAFKSIRLEKQVCSKIVCKKTVIKKTISNRAIRRKPVCKRVAVKLPKIRKSAFHAIAGNDQSIMDATITKVRYQAELLDLNNEYNASTSTFQPKQNGIYTLQATILFESMTPTAITLNLDILINGIPRISDQESFTTRTGIIDASGIVQLKTHDHVEVFARAIGESGDIRSGLSSRFEGARIS</sequence>
<dbReference type="AlphaFoldDB" id="A0A7W5GBT9"/>
<evidence type="ECO:0008006" key="3">
    <source>
        <dbReference type="Google" id="ProtNLM"/>
    </source>
</evidence>
<organism evidence="1 2">
    <name type="scientific">Paenibacillus endophyticus</name>
    <dbReference type="NCBI Taxonomy" id="1294268"/>
    <lineage>
        <taxon>Bacteria</taxon>
        <taxon>Bacillati</taxon>
        <taxon>Bacillota</taxon>
        <taxon>Bacilli</taxon>
        <taxon>Bacillales</taxon>
        <taxon>Paenibacillaceae</taxon>
        <taxon>Paenibacillus</taxon>
    </lineage>
</organism>
<dbReference type="EMBL" id="JACHXW010000012">
    <property type="protein sequence ID" value="MBB3153773.1"/>
    <property type="molecule type" value="Genomic_DNA"/>
</dbReference>
<protein>
    <recommendedName>
        <fullName evidence="3">C1q domain-containing protein</fullName>
    </recommendedName>
</protein>
<gene>
    <name evidence="1" type="ORF">FHS16_003848</name>
</gene>
<evidence type="ECO:0000313" key="1">
    <source>
        <dbReference type="EMBL" id="MBB3153773.1"/>
    </source>
</evidence>
<dbReference type="SUPFAM" id="SSF49842">
    <property type="entry name" value="TNF-like"/>
    <property type="match status" value="1"/>
</dbReference>
<proteinExistence type="predicted"/>
<accession>A0A7W5GBT9</accession>
<evidence type="ECO:0000313" key="2">
    <source>
        <dbReference type="Proteomes" id="UP000518605"/>
    </source>
</evidence>
<dbReference type="RefSeq" id="WP_183566015.1">
    <property type="nucleotide sequence ID" value="NZ_CBCSLB010000012.1"/>
</dbReference>
<comment type="caution">
    <text evidence="1">The sequence shown here is derived from an EMBL/GenBank/DDBJ whole genome shotgun (WGS) entry which is preliminary data.</text>
</comment>
<reference evidence="1 2" key="1">
    <citation type="submission" date="2020-08" db="EMBL/GenBank/DDBJ databases">
        <title>Genomic Encyclopedia of Type Strains, Phase III (KMG-III): the genomes of soil and plant-associated and newly described type strains.</title>
        <authorList>
            <person name="Whitman W."/>
        </authorList>
    </citation>
    <scope>NUCLEOTIDE SEQUENCE [LARGE SCALE GENOMIC DNA]</scope>
    <source>
        <strain evidence="1 2">CECT 8234</strain>
    </source>
</reference>
<dbReference type="Proteomes" id="UP000518605">
    <property type="component" value="Unassembled WGS sequence"/>
</dbReference>
<dbReference type="InterPro" id="IPR008983">
    <property type="entry name" value="Tumour_necrosis_fac-like_dom"/>
</dbReference>
<keyword evidence="2" id="KW-1185">Reference proteome</keyword>